<dbReference type="Proteomes" id="UP001189429">
    <property type="component" value="Unassembled WGS sequence"/>
</dbReference>
<proteinExistence type="predicted"/>
<protein>
    <submittedName>
        <fullName evidence="1">Uncharacterized protein</fullName>
    </submittedName>
</protein>
<keyword evidence="2" id="KW-1185">Reference proteome</keyword>
<gene>
    <name evidence="1" type="ORF">PCOR1329_LOCUS1555</name>
</gene>
<sequence length="77" mass="7690">AARAAAEMCSPAVQTFSREALRSYGRSFQLISPIEAAVGSQPGAGHRGAGDRRSSFAFSAAAAPFVSVAGAIAGPHG</sequence>
<comment type="caution">
    <text evidence="1">The sequence shown here is derived from an EMBL/GenBank/DDBJ whole genome shotgun (WGS) entry which is preliminary data.</text>
</comment>
<name>A0ABN9PFJ0_9DINO</name>
<dbReference type="EMBL" id="CAUYUJ010000380">
    <property type="protein sequence ID" value="CAK0790225.1"/>
    <property type="molecule type" value="Genomic_DNA"/>
</dbReference>
<organism evidence="1 2">
    <name type="scientific">Prorocentrum cordatum</name>
    <dbReference type="NCBI Taxonomy" id="2364126"/>
    <lineage>
        <taxon>Eukaryota</taxon>
        <taxon>Sar</taxon>
        <taxon>Alveolata</taxon>
        <taxon>Dinophyceae</taxon>
        <taxon>Prorocentrales</taxon>
        <taxon>Prorocentraceae</taxon>
        <taxon>Prorocentrum</taxon>
    </lineage>
</organism>
<accession>A0ABN9PFJ0</accession>
<feature type="non-terminal residue" evidence="1">
    <location>
        <position position="1"/>
    </location>
</feature>
<evidence type="ECO:0000313" key="2">
    <source>
        <dbReference type="Proteomes" id="UP001189429"/>
    </source>
</evidence>
<feature type="non-terminal residue" evidence="1">
    <location>
        <position position="77"/>
    </location>
</feature>
<reference evidence="1" key="1">
    <citation type="submission" date="2023-10" db="EMBL/GenBank/DDBJ databases">
        <authorList>
            <person name="Chen Y."/>
            <person name="Shah S."/>
            <person name="Dougan E. K."/>
            <person name="Thang M."/>
            <person name="Chan C."/>
        </authorList>
    </citation>
    <scope>NUCLEOTIDE SEQUENCE [LARGE SCALE GENOMIC DNA]</scope>
</reference>
<evidence type="ECO:0000313" key="1">
    <source>
        <dbReference type="EMBL" id="CAK0790225.1"/>
    </source>
</evidence>